<evidence type="ECO:0000313" key="3">
    <source>
        <dbReference type="Proteomes" id="UP000306477"/>
    </source>
</evidence>
<comment type="caution">
    <text evidence="2">The sequence shown here is derived from an EMBL/GenBank/DDBJ whole genome shotgun (WGS) entry which is preliminary data.</text>
</comment>
<dbReference type="NCBIfam" id="TIGR02876">
    <property type="entry name" value="spore_yqfD"/>
    <property type="match status" value="1"/>
</dbReference>
<evidence type="ECO:0000313" key="2">
    <source>
        <dbReference type="EMBL" id="THE15421.1"/>
    </source>
</evidence>
<dbReference type="OrthoDB" id="1640349at2"/>
<keyword evidence="3" id="KW-1185">Reference proteome</keyword>
<dbReference type="STRING" id="1033734.GCA_000285535_03544"/>
<dbReference type="RefSeq" id="WP_136377739.1">
    <property type="nucleotide sequence ID" value="NZ_SLUB01000001.1"/>
</dbReference>
<dbReference type="Pfam" id="PF06898">
    <property type="entry name" value="YqfD"/>
    <property type="match status" value="1"/>
</dbReference>
<reference evidence="2 3" key="1">
    <citation type="journal article" date="2019" name="Indoor Air">
        <title>Impacts of indoor surface finishes on bacterial viability.</title>
        <authorList>
            <person name="Hu J."/>
            <person name="Maamar S.B."/>
            <person name="Glawe A.J."/>
            <person name="Gottel N."/>
            <person name="Gilbert J.A."/>
            <person name="Hartmann E.M."/>
        </authorList>
    </citation>
    <scope>NUCLEOTIDE SEQUENCE [LARGE SCALE GENOMIC DNA]</scope>
    <source>
        <strain evidence="2 3">AF060A6</strain>
    </source>
</reference>
<dbReference type="EMBL" id="SLUB01000001">
    <property type="protein sequence ID" value="THE15421.1"/>
    <property type="molecule type" value="Genomic_DNA"/>
</dbReference>
<name>A0A4S3PZP5_9BACI</name>
<keyword evidence="1" id="KW-0812">Transmembrane</keyword>
<evidence type="ECO:0000256" key="1">
    <source>
        <dbReference type="SAM" id="Phobius"/>
    </source>
</evidence>
<sequence>MKNHWLHFFSGSVKAVITGKGTERFVNECVRQGIVVWDVKKPGTHSLSFSMYLKDIKKIRRVVRKNDCKLRFIGKKGLPFLIQKAIHNSGFLIGAISFFIIVTILSNMVWGIEVKGAKPETEHRIIQELKKLGVERGKLQFFIEDNESLQRHLEDAINDITWIGVELNGTTYHFEVVEKNQPEPPEQYSPRNLVANKKAIIKKLIVEEGKPVVAENDFVKKGDLLVSGKIGKEGNEVYVPARGKIFGETWYKSEVTVDITTKFEVLTGNNKIKHFLSLGNLRIPIWGFGKIEYKDYQTELDKRHIKFFNWELPVAYAKETIRESEKITRTYKTNEAIEVAKEIGRNKLEQQLDSDAEIKEEKVLRQTINNGKVKLEIKYNVIENIVTTIPLVQGD</sequence>
<organism evidence="2 3">
    <name type="scientific">Bacillus timonensis</name>
    <dbReference type="NCBI Taxonomy" id="1033734"/>
    <lineage>
        <taxon>Bacteria</taxon>
        <taxon>Bacillati</taxon>
        <taxon>Bacillota</taxon>
        <taxon>Bacilli</taxon>
        <taxon>Bacillales</taxon>
        <taxon>Bacillaceae</taxon>
        <taxon>Bacillus</taxon>
    </lineage>
</organism>
<dbReference type="AlphaFoldDB" id="A0A4S3PZP5"/>
<protein>
    <submittedName>
        <fullName evidence="2">Sporulation protein YqfD</fullName>
    </submittedName>
</protein>
<dbReference type="PIRSF" id="PIRSF029895">
    <property type="entry name" value="SpoIV"/>
    <property type="match status" value="1"/>
</dbReference>
<feature type="transmembrane region" description="Helical" evidence="1">
    <location>
        <begin position="91"/>
        <end position="112"/>
    </location>
</feature>
<accession>A0A4S3PZP5</accession>
<gene>
    <name evidence="2" type="primary">yqfD</name>
    <name evidence="2" type="ORF">E1I69_00790</name>
</gene>
<keyword evidence="1" id="KW-0472">Membrane</keyword>
<dbReference type="InterPro" id="IPR010690">
    <property type="entry name" value="YqfD"/>
</dbReference>
<dbReference type="Proteomes" id="UP000306477">
    <property type="component" value="Unassembled WGS sequence"/>
</dbReference>
<proteinExistence type="predicted"/>
<keyword evidence="1" id="KW-1133">Transmembrane helix</keyword>